<reference evidence="2 3" key="1">
    <citation type="journal article" date="2016" name="Genome Biol. Evol.">
        <title>Gene Family Evolution Reflects Adaptation to Soil Environmental Stressors in the Genome of the Collembolan Orchesella cincta.</title>
        <authorList>
            <person name="Faddeeva-Vakhrusheva A."/>
            <person name="Derks M.F."/>
            <person name="Anvar S.Y."/>
            <person name="Agamennone V."/>
            <person name="Suring W."/>
            <person name="Smit S."/>
            <person name="van Straalen N.M."/>
            <person name="Roelofs D."/>
        </authorList>
    </citation>
    <scope>NUCLEOTIDE SEQUENCE [LARGE SCALE GENOMIC DNA]</scope>
    <source>
        <tissue evidence="2">Mixed pool</tissue>
    </source>
</reference>
<dbReference type="EMBL" id="LJIJ01000012">
    <property type="protein sequence ID" value="ODN06008.1"/>
    <property type="molecule type" value="Genomic_DNA"/>
</dbReference>
<feature type="transmembrane region" description="Helical" evidence="1">
    <location>
        <begin position="125"/>
        <end position="144"/>
    </location>
</feature>
<feature type="transmembrane region" description="Helical" evidence="1">
    <location>
        <begin position="15"/>
        <end position="34"/>
    </location>
</feature>
<feature type="transmembrane region" description="Helical" evidence="1">
    <location>
        <begin position="54"/>
        <end position="71"/>
    </location>
</feature>
<feature type="non-terminal residue" evidence="2">
    <location>
        <position position="1"/>
    </location>
</feature>
<proteinExistence type="predicted"/>
<dbReference type="AlphaFoldDB" id="A0A1D2NL51"/>
<keyword evidence="1" id="KW-1133">Transmembrane helix</keyword>
<dbReference type="Proteomes" id="UP000094527">
    <property type="component" value="Unassembled WGS sequence"/>
</dbReference>
<keyword evidence="1" id="KW-0812">Transmembrane</keyword>
<organism evidence="2 3">
    <name type="scientific">Orchesella cincta</name>
    <name type="common">Springtail</name>
    <name type="synonym">Podura cincta</name>
    <dbReference type="NCBI Taxonomy" id="48709"/>
    <lineage>
        <taxon>Eukaryota</taxon>
        <taxon>Metazoa</taxon>
        <taxon>Ecdysozoa</taxon>
        <taxon>Arthropoda</taxon>
        <taxon>Hexapoda</taxon>
        <taxon>Collembola</taxon>
        <taxon>Entomobryomorpha</taxon>
        <taxon>Entomobryoidea</taxon>
        <taxon>Orchesellidae</taxon>
        <taxon>Orchesellinae</taxon>
        <taxon>Orchesella</taxon>
    </lineage>
</organism>
<evidence type="ECO:0000256" key="1">
    <source>
        <dbReference type="SAM" id="Phobius"/>
    </source>
</evidence>
<keyword evidence="2" id="KW-0675">Receptor</keyword>
<sequence>AVLTYRQVGALCDKINSMFSFHLLALYIASLTFYSHSLVQTLTSLKNVNGSSHWFLYLFFNFYFWNVACKVHSKALAASRGWIKQIQTCSTLGMEEKLDLILFSNEVETNSVGLHCKLFMLTYRLMTSMCGSILTYAVIVHQSIR</sequence>
<gene>
    <name evidence="2" type="ORF">Ocin01_00685</name>
</gene>
<evidence type="ECO:0000313" key="2">
    <source>
        <dbReference type="EMBL" id="ODN06008.1"/>
    </source>
</evidence>
<accession>A0A1D2NL51</accession>
<protein>
    <submittedName>
        <fullName evidence="2">Gustatory receptor for sugar taste 64f</fullName>
    </submittedName>
</protein>
<evidence type="ECO:0000313" key="3">
    <source>
        <dbReference type="Proteomes" id="UP000094527"/>
    </source>
</evidence>
<comment type="caution">
    <text evidence="2">The sequence shown here is derived from an EMBL/GenBank/DDBJ whole genome shotgun (WGS) entry which is preliminary data.</text>
</comment>
<keyword evidence="1" id="KW-0472">Membrane</keyword>
<name>A0A1D2NL51_ORCCI</name>
<keyword evidence="3" id="KW-1185">Reference proteome</keyword>